<protein>
    <submittedName>
        <fullName evidence="2">Uncharacterized protein</fullName>
    </submittedName>
</protein>
<sequence>MDICTCKCQQIKKCTCKKGSKVPEKEVSFLIDQRTKRLLAIGGVDIKETGVLLKRARRLSSQRSHEARNSEIDKEPDSEIQVSDEEPLSPTSHQGFSTDGDNSISSELDMLCQEKIDVNSNVRKSLPGQMRLQLPTVTEILARTGVPTRAAAMIVTATLVDAKLINATDKSKVVDRSYLKRQKKKMLKKIADVEKKSRSAIEGLYFDGRKDETMQLQTDGKRTYQSKTMEEHIVLVQEPGSRYLGFVTPSSGTAKDITIAIIDFLLKNGINASNVKIIGCDGTNVNTGNKGGIVRLLELRLKRPLQRSICQLHCNELPLRHLIENLDGQTKGPYSFAGPIGLELKNCHTLPVIEFEPVFTMLDLDFVNPKTLSSDQQYLLLISVAVSEGFCEESLAKRTPGKMAHTRWVTTACRLLRLYISTETPSENLKTLVEFIQKVYAPLWFSIKRNHSIQDGAPNLWKLISWSRYLPQALKDIVDPVIQRNGYFGHPENILLAMITDEREEVRIDAWEKIAEARKTKPKETRIFTIPKLNFEAEDYTSLVQWNKVAVTEPPVLSDLDLEDFQRFAREGAIFKVDFPCHTQAVERCVKEVTYASTLASTEDERHLQILQRMKSRKRMPSFESKSEFRF</sequence>
<dbReference type="PANTHER" id="PTHR46409">
    <property type="entry name" value="HTH PSQ-TYPE DOMAIN-CONTAINING PROTEIN"/>
    <property type="match status" value="1"/>
</dbReference>
<feature type="compositionally biased region" description="Polar residues" evidence="1">
    <location>
        <begin position="89"/>
        <end position="100"/>
    </location>
</feature>
<proteinExistence type="predicted"/>
<gene>
    <name evidence="2" type="ORF">BEMITA_LOCUS3519</name>
</gene>
<feature type="region of interest" description="Disordered" evidence="1">
    <location>
        <begin position="57"/>
        <end position="100"/>
    </location>
</feature>
<dbReference type="AlphaFoldDB" id="A0A9P0A4Z1"/>
<evidence type="ECO:0000313" key="3">
    <source>
        <dbReference type="Proteomes" id="UP001152759"/>
    </source>
</evidence>
<organism evidence="2 3">
    <name type="scientific">Bemisia tabaci</name>
    <name type="common">Sweetpotato whitefly</name>
    <name type="synonym">Aleurodes tabaci</name>
    <dbReference type="NCBI Taxonomy" id="7038"/>
    <lineage>
        <taxon>Eukaryota</taxon>
        <taxon>Metazoa</taxon>
        <taxon>Ecdysozoa</taxon>
        <taxon>Arthropoda</taxon>
        <taxon>Hexapoda</taxon>
        <taxon>Insecta</taxon>
        <taxon>Pterygota</taxon>
        <taxon>Neoptera</taxon>
        <taxon>Paraneoptera</taxon>
        <taxon>Hemiptera</taxon>
        <taxon>Sternorrhyncha</taxon>
        <taxon>Aleyrodoidea</taxon>
        <taxon>Aleyrodidae</taxon>
        <taxon>Aleyrodinae</taxon>
        <taxon>Bemisia</taxon>
    </lineage>
</organism>
<evidence type="ECO:0000313" key="2">
    <source>
        <dbReference type="EMBL" id="CAH0384146.1"/>
    </source>
</evidence>
<dbReference type="EMBL" id="OU963863">
    <property type="protein sequence ID" value="CAH0384146.1"/>
    <property type="molecule type" value="Genomic_DNA"/>
</dbReference>
<dbReference type="PANTHER" id="PTHR46409:SF1">
    <property type="entry name" value="HTH PSQ-TYPE DOMAIN-CONTAINING PROTEIN"/>
    <property type="match status" value="1"/>
</dbReference>
<keyword evidence="3" id="KW-1185">Reference proteome</keyword>
<accession>A0A9P0A4Z1</accession>
<feature type="compositionally biased region" description="Basic and acidic residues" evidence="1">
    <location>
        <begin position="63"/>
        <end position="77"/>
    </location>
</feature>
<feature type="compositionally biased region" description="Acidic residues" evidence="1">
    <location>
        <begin position="78"/>
        <end position="87"/>
    </location>
</feature>
<name>A0A9P0A4Z1_BEMTA</name>
<reference evidence="2" key="1">
    <citation type="submission" date="2021-12" db="EMBL/GenBank/DDBJ databases">
        <authorList>
            <person name="King R."/>
        </authorList>
    </citation>
    <scope>NUCLEOTIDE SEQUENCE</scope>
</reference>
<evidence type="ECO:0000256" key="1">
    <source>
        <dbReference type="SAM" id="MobiDB-lite"/>
    </source>
</evidence>
<dbReference type="Proteomes" id="UP001152759">
    <property type="component" value="Chromosome 2"/>
</dbReference>